<keyword evidence="2" id="KW-1185">Reference proteome</keyword>
<accession>A0ABT4EAT2</accession>
<proteinExistence type="predicted"/>
<gene>
    <name evidence="1" type="ORF">M5X04_08960</name>
</gene>
<name>A0ABT4EAT2_PAEAL</name>
<comment type="caution">
    <text evidence="1">The sequence shown here is derived from an EMBL/GenBank/DDBJ whole genome shotgun (WGS) entry which is preliminary data.</text>
</comment>
<dbReference type="Proteomes" id="UP001527090">
    <property type="component" value="Unassembled WGS sequence"/>
</dbReference>
<organism evidence="1 2">
    <name type="scientific">Paenibacillus alvei</name>
    <name type="common">Bacillus alvei</name>
    <dbReference type="NCBI Taxonomy" id="44250"/>
    <lineage>
        <taxon>Bacteria</taxon>
        <taxon>Bacillati</taxon>
        <taxon>Bacillota</taxon>
        <taxon>Bacilli</taxon>
        <taxon>Bacillales</taxon>
        <taxon>Paenibacillaceae</taxon>
        <taxon>Paenibacillus</taxon>
    </lineage>
</organism>
<evidence type="ECO:0000313" key="1">
    <source>
        <dbReference type="EMBL" id="MCY9529461.1"/>
    </source>
</evidence>
<evidence type="ECO:0000313" key="2">
    <source>
        <dbReference type="Proteomes" id="UP001527090"/>
    </source>
</evidence>
<dbReference type="RefSeq" id="WP_021255414.1">
    <property type="nucleotide sequence ID" value="NZ_JAMDLY010000009.1"/>
</dbReference>
<sequence length="115" mass="13348">MREKTEGTVKALKRFEEPPVETKLKIDIATEKKAELIRASGLDNNEEAKNLKSHMFLNEYELCHYDQHGLYYYKSRLTPDSEVVYAFTKAQVGELTPQGKEWFKQLAAHELAEKN</sequence>
<dbReference type="EMBL" id="JAMDLY010000009">
    <property type="protein sequence ID" value="MCY9529461.1"/>
    <property type="molecule type" value="Genomic_DNA"/>
</dbReference>
<reference evidence="1 2" key="1">
    <citation type="submission" date="2022-05" db="EMBL/GenBank/DDBJ databases">
        <title>Genome Sequencing of Bee-Associated Microbes.</title>
        <authorList>
            <person name="Dunlap C."/>
        </authorList>
    </citation>
    <scope>NUCLEOTIDE SEQUENCE [LARGE SCALE GENOMIC DNA]</scope>
    <source>
        <strain evidence="1 2">NRRL NRS-750</strain>
    </source>
</reference>
<protein>
    <submittedName>
        <fullName evidence="1">Uncharacterized protein</fullName>
    </submittedName>
</protein>